<name>A0A0L0QNP7_VIRPA</name>
<keyword evidence="2" id="KW-1185">Reference proteome</keyword>
<gene>
    <name evidence="1" type="ORF">AFK71_17855</name>
</gene>
<reference evidence="2" key="1">
    <citation type="submission" date="2015-07" db="EMBL/GenBank/DDBJ databases">
        <title>Fjat-10053 dsm26.</title>
        <authorList>
            <person name="Liu B."/>
            <person name="Wang J."/>
            <person name="Zhu Y."/>
            <person name="Liu G."/>
            <person name="Chen Q."/>
            <person name="Chen Z."/>
            <person name="Lan J."/>
            <person name="Che J."/>
            <person name="Ge C."/>
            <person name="Shi H."/>
            <person name="Pan Z."/>
            <person name="Liu X."/>
        </authorList>
    </citation>
    <scope>NUCLEOTIDE SEQUENCE [LARGE SCALE GENOMIC DNA]</scope>
    <source>
        <strain evidence="2">DSM 26</strain>
    </source>
</reference>
<sequence>MTSTYRTLYDQEMSIRALLKTLIGLLIYQRLQEPFGQIDKNITKHLLGLKHRHLAGAFFLALIPDNNFVSYEYISPNLFEVNAPNHALSKSNDVCVSLKP</sequence>
<dbReference type="Proteomes" id="UP000036780">
    <property type="component" value="Unassembled WGS sequence"/>
</dbReference>
<comment type="caution">
    <text evidence="1">The sequence shown here is derived from an EMBL/GenBank/DDBJ whole genome shotgun (WGS) entry which is preliminary data.</text>
</comment>
<evidence type="ECO:0000313" key="2">
    <source>
        <dbReference type="Proteomes" id="UP000036780"/>
    </source>
</evidence>
<dbReference type="PATRIC" id="fig|1473.5.peg.2294"/>
<dbReference type="AlphaFoldDB" id="A0A0L0QNP7"/>
<proteinExistence type="predicted"/>
<dbReference type="EMBL" id="LGTO01000007">
    <property type="protein sequence ID" value="KNE20255.1"/>
    <property type="molecule type" value="Genomic_DNA"/>
</dbReference>
<organism evidence="1 2">
    <name type="scientific">Virgibacillus pantothenticus</name>
    <dbReference type="NCBI Taxonomy" id="1473"/>
    <lineage>
        <taxon>Bacteria</taxon>
        <taxon>Bacillati</taxon>
        <taxon>Bacillota</taxon>
        <taxon>Bacilli</taxon>
        <taxon>Bacillales</taxon>
        <taxon>Bacillaceae</taxon>
        <taxon>Virgibacillus</taxon>
    </lineage>
</organism>
<protein>
    <submittedName>
        <fullName evidence="1">Uncharacterized protein</fullName>
    </submittedName>
</protein>
<evidence type="ECO:0000313" key="1">
    <source>
        <dbReference type="EMBL" id="KNE20255.1"/>
    </source>
</evidence>
<accession>A0A0L0QNP7</accession>